<feature type="non-terminal residue" evidence="8">
    <location>
        <position position="1"/>
    </location>
</feature>
<dbReference type="SMR" id="V7BAA5"/>
<dbReference type="GO" id="GO:0003677">
    <property type="term" value="F:DNA binding"/>
    <property type="evidence" value="ECO:0007669"/>
    <property type="project" value="UniProtKB-KW"/>
</dbReference>
<dbReference type="Proteomes" id="UP000000226">
    <property type="component" value="Chromosome 7"/>
</dbReference>
<feature type="domain" description="TF-B3" evidence="7">
    <location>
        <begin position="190"/>
        <end position="288"/>
    </location>
</feature>
<evidence type="ECO:0000256" key="5">
    <source>
        <dbReference type="ARBA" id="ARBA00023242"/>
    </source>
</evidence>
<dbReference type="OMA" id="YITAFRA"/>
<feature type="domain" description="TF-B3" evidence="7">
    <location>
        <begin position="315"/>
        <end position="406"/>
    </location>
</feature>
<keyword evidence="9" id="KW-1185">Reference proteome</keyword>
<evidence type="ECO:0000259" key="7">
    <source>
        <dbReference type="PROSITE" id="PS50863"/>
    </source>
</evidence>
<comment type="subcellular location">
    <subcellularLocation>
        <location evidence="1">Nucleus</location>
    </subcellularLocation>
</comment>
<evidence type="ECO:0000256" key="1">
    <source>
        <dbReference type="ARBA" id="ARBA00004123"/>
    </source>
</evidence>
<evidence type="ECO:0000256" key="3">
    <source>
        <dbReference type="ARBA" id="ARBA00023125"/>
    </source>
</evidence>
<dbReference type="CDD" id="cd10017">
    <property type="entry name" value="B3_DNA"/>
    <property type="match status" value="2"/>
</dbReference>
<evidence type="ECO:0000313" key="8">
    <source>
        <dbReference type="EMBL" id="ESW14812.1"/>
    </source>
</evidence>
<accession>V7BAA5</accession>
<keyword evidence="2" id="KW-0805">Transcription regulation</keyword>
<dbReference type="Gene3D" id="2.40.330.10">
    <property type="entry name" value="DNA-binding pseudobarrel domain"/>
    <property type="match status" value="3"/>
</dbReference>
<dbReference type="InterPro" id="IPR044837">
    <property type="entry name" value="REM16-like"/>
</dbReference>
<dbReference type="PANTHER" id="PTHR31391:SF64">
    <property type="entry name" value="B3 DOMAIN-CONTAINING PROTEIN OS06G0112300"/>
    <property type="match status" value="1"/>
</dbReference>
<dbReference type="InterPro" id="IPR003340">
    <property type="entry name" value="B3_DNA-bd"/>
</dbReference>
<keyword evidence="5" id="KW-0539">Nucleus</keyword>
<dbReference type="PANTHER" id="PTHR31391">
    <property type="entry name" value="B3 DOMAIN-CONTAINING PROTEIN OS11G0197600-RELATED"/>
    <property type="match status" value="1"/>
</dbReference>
<protein>
    <recommendedName>
        <fullName evidence="7">TF-B3 domain-containing protein</fullName>
    </recommendedName>
</protein>
<reference evidence="9" key="1">
    <citation type="journal article" date="2014" name="Nat. Genet.">
        <title>A reference genome for common bean and genome-wide analysis of dual domestications.</title>
        <authorList>
            <person name="Schmutz J."/>
            <person name="McClean P.E."/>
            <person name="Mamidi S."/>
            <person name="Wu G.A."/>
            <person name="Cannon S.B."/>
            <person name="Grimwood J."/>
            <person name="Jenkins J."/>
            <person name="Shu S."/>
            <person name="Song Q."/>
            <person name="Chavarro C."/>
            <person name="Torres-Torres M."/>
            <person name="Geffroy V."/>
            <person name="Moghaddam S.M."/>
            <person name="Gao D."/>
            <person name="Abernathy B."/>
            <person name="Barry K."/>
            <person name="Blair M."/>
            <person name="Brick M.A."/>
            <person name="Chovatia M."/>
            <person name="Gepts P."/>
            <person name="Goodstein D.M."/>
            <person name="Gonzales M."/>
            <person name="Hellsten U."/>
            <person name="Hyten D.L."/>
            <person name="Jia G."/>
            <person name="Kelly J.D."/>
            <person name="Kudrna D."/>
            <person name="Lee R."/>
            <person name="Richard M.M."/>
            <person name="Miklas P.N."/>
            <person name="Osorno J.M."/>
            <person name="Rodrigues J."/>
            <person name="Thareau V."/>
            <person name="Urrea C.A."/>
            <person name="Wang M."/>
            <person name="Yu Y."/>
            <person name="Zhang M."/>
            <person name="Wing R.A."/>
            <person name="Cregan P.B."/>
            <person name="Rokhsar D.S."/>
            <person name="Jackson S.A."/>
        </authorList>
    </citation>
    <scope>NUCLEOTIDE SEQUENCE [LARGE SCALE GENOMIC DNA]</scope>
    <source>
        <strain evidence="9">cv. G19833</strain>
    </source>
</reference>
<keyword evidence="3" id="KW-0238">DNA-binding</keyword>
<organism evidence="8 9">
    <name type="scientific">Phaseolus vulgaris</name>
    <name type="common">Kidney bean</name>
    <name type="synonym">French bean</name>
    <dbReference type="NCBI Taxonomy" id="3885"/>
    <lineage>
        <taxon>Eukaryota</taxon>
        <taxon>Viridiplantae</taxon>
        <taxon>Streptophyta</taxon>
        <taxon>Embryophyta</taxon>
        <taxon>Tracheophyta</taxon>
        <taxon>Spermatophyta</taxon>
        <taxon>Magnoliopsida</taxon>
        <taxon>eudicotyledons</taxon>
        <taxon>Gunneridae</taxon>
        <taxon>Pentapetalae</taxon>
        <taxon>rosids</taxon>
        <taxon>fabids</taxon>
        <taxon>Fabales</taxon>
        <taxon>Fabaceae</taxon>
        <taxon>Papilionoideae</taxon>
        <taxon>50 kb inversion clade</taxon>
        <taxon>NPAAA clade</taxon>
        <taxon>indigoferoid/millettioid clade</taxon>
        <taxon>Phaseoleae</taxon>
        <taxon>Phaseolus</taxon>
    </lineage>
</organism>
<evidence type="ECO:0000256" key="2">
    <source>
        <dbReference type="ARBA" id="ARBA00023015"/>
    </source>
</evidence>
<gene>
    <name evidence="8" type="ORF">PHAVU_007G019400g</name>
</gene>
<dbReference type="GO" id="GO:0005634">
    <property type="term" value="C:nucleus"/>
    <property type="evidence" value="ECO:0007669"/>
    <property type="project" value="UniProtKB-SubCell"/>
</dbReference>
<evidence type="ECO:0000256" key="4">
    <source>
        <dbReference type="ARBA" id="ARBA00023163"/>
    </source>
</evidence>
<dbReference type="PROSITE" id="PS50863">
    <property type="entry name" value="B3"/>
    <property type="match status" value="3"/>
</dbReference>
<sequence>SFVSKYWEDMSNPLLLLLPKGGEWKVKWKKIGVDIWLIENWKKFVEFYSLDQDNLLIFKYVGVSQFEVVILDQSGLEIFYPLMEAKLDDNGTCSCKFKKAESSLPGSHFSKKVEANNRRNQPDITPDVENVRAESQRFKVDFHGTQVETRGRKRKSFSCMKSSNSKEKAIPTESGTALERAKSFQSQNRFFVREMFPSYIQRNIMVMPGNIITKEEEHHSDNVTLWTSEEDRHWLVHFYRNNSSRQINLTSGWNHFAKDHNLKIGDVCVFEKIEKSGISFRVHIYRVDIYNVKQEPSSPKFSDCETTKCNNMTVENHFSVCINDKQLYSLNVPKIFFKNHGIANATEVILQLGERSWNVKLDSYSRLTVGWNDFMRECRLKGGDVCVLELIDKKKILFEVSILAFIE</sequence>
<evidence type="ECO:0000313" key="9">
    <source>
        <dbReference type="Proteomes" id="UP000000226"/>
    </source>
</evidence>
<name>V7BAA5_PHAVU</name>
<evidence type="ECO:0000256" key="6">
    <source>
        <dbReference type="SAM" id="MobiDB-lite"/>
    </source>
</evidence>
<keyword evidence="4" id="KW-0804">Transcription</keyword>
<dbReference type="AlphaFoldDB" id="V7BAA5"/>
<feature type="domain" description="TF-B3" evidence="7">
    <location>
        <begin position="1"/>
        <end position="74"/>
    </location>
</feature>
<feature type="region of interest" description="Disordered" evidence="6">
    <location>
        <begin position="153"/>
        <end position="174"/>
    </location>
</feature>
<dbReference type="STRING" id="3885.V7BAA5"/>
<dbReference type="Pfam" id="PF02362">
    <property type="entry name" value="B3"/>
    <property type="match status" value="2"/>
</dbReference>
<dbReference type="OrthoDB" id="1431437at2759"/>
<proteinExistence type="predicted"/>
<dbReference type="Gramene" id="ESW14812">
    <property type="protein sequence ID" value="ESW14812"/>
    <property type="gene ID" value="PHAVU_007G019400g"/>
</dbReference>
<dbReference type="InterPro" id="IPR015300">
    <property type="entry name" value="DNA-bd_pseudobarrel_sf"/>
</dbReference>
<dbReference type="SMART" id="SM01019">
    <property type="entry name" value="B3"/>
    <property type="match status" value="3"/>
</dbReference>
<dbReference type="EMBL" id="CM002294">
    <property type="protein sequence ID" value="ESW14812.1"/>
    <property type="molecule type" value="Genomic_DNA"/>
</dbReference>
<dbReference type="SUPFAM" id="SSF101936">
    <property type="entry name" value="DNA-binding pseudobarrel domain"/>
    <property type="match status" value="3"/>
</dbReference>